<reference evidence="3" key="1">
    <citation type="submission" date="2022-07" db="EMBL/GenBank/DDBJ databases">
        <authorList>
            <person name="Macas J."/>
            <person name="Novak P."/>
            <person name="Neumann P."/>
        </authorList>
    </citation>
    <scope>NUCLEOTIDE SEQUENCE</scope>
</reference>
<feature type="domain" description="Replication factor A C-terminal" evidence="2">
    <location>
        <begin position="127"/>
        <end position="194"/>
    </location>
</feature>
<dbReference type="InterPro" id="IPR013955">
    <property type="entry name" value="Rep_factor-A_C"/>
</dbReference>
<sequence length="307" mass="33863">MTMWEEFVTRYGAEIDTLLQSGDWPTIFVTGAAANIYQGLSLSTRYDSHMELNPGGDRALVLKKWAKDNSAAIKQLLSEKQYDHALEIIARPLSQPQTLLASLQTNLNKVPVVWVCGKVNLGDTSGESYYIGCDFCNRRVYAPGGNTFKCMLCGQKEAQTIKRFILNATLTDGTATIPVTFFTNEVLKLYDYICMDPAKTRDTNVLDAELQKMTVIAGVKRAKISEQGLRGNPYSVVCVSQDKTPTPNALPTDLASTSSNDVHAALPKRKLAFPTQTDTDIPPPLGTNDEYTCDDIVPNLHSTKRKT</sequence>
<proteinExistence type="predicted"/>
<evidence type="ECO:0000313" key="4">
    <source>
        <dbReference type="Proteomes" id="UP001152484"/>
    </source>
</evidence>
<organism evidence="3 4">
    <name type="scientific">Cuscuta europaea</name>
    <name type="common">European dodder</name>
    <dbReference type="NCBI Taxonomy" id="41803"/>
    <lineage>
        <taxon>Eukaryota</taxon>
        <taxon>Viridiplantae</taxon>
        <taxon>Streptophyta</taxon>
        <taxon>Embryophyta</taxon>
        <taxon>Tracheophyta</taxon>
        <taxon>Spermatophyta</taxon>
        <taxon>Magnoliopsida</taxon>
        <taxon>eudicotyledons</taxon>
        <taxon>Gunneridae</taxon>
        <taxon>Pentapetalae</taxon>
        <taxon>asterids</taxon>
        <taxon>lamiids</taxon>
        <taxon>Solanales</taxon>
        <taxon>Convolvulaceae</taxon>
        <taxon>Cuscuteae</taxon>
        <taxon>Cuscuta</taxon>
        <taxon>Cuscuta subgen. Cuscuta</taxon>
    </lineage>
</organism>
<evidence type="ECO:0000259" key="2">
    <source>
        <dbReference type="Pfam" id="PF08646"/>
    </source>
</evidence>
<feature type="region of interest" description="Disordered" evidence="1">
    <location>
        <begin position="271"/>
        <end position="307"/>
    </location>
</feature>
<gene>
    <name evidence="3" type="ORF">CEURO_LOCUS14321</name>
</gene>
<dbReference type="SUPFAM" id="SSF50249">
    <property type="entry name" value="Nucleic acid-binding proteins"/>
    <property type="match status" value="1"/>
</dbReference>
<name>A0A9P0ZFV9_CUSEU</name>
<evidence type="ECO:0000256" key="1">
    <source>
        <dbReference type="SAM" id="MobiDB-lite"/>
    </source>
</evidence>
<dbReference type="Gene3D" id="2.40.50.140">
    <property type="entry name" value="Nucleic acid-binding proteins"/>
    <property type="match status" value="2"/>
</dbReference>
<comment type="caution">
    <text evidence="3">The sequence shown here is derived from an EMBL/GenBank/DDBJ whole genome shotgun (WGS) entry which is preliminary data.</text>
</comment>
<dbReference type="OrthoDB" id="1302495at2759"/>
<protein>
    <recommendedName>
        <fullName evidence="2">Replication factor A C-terminal domain-containing protein</fullName>
    </recommendedName>
</protein>
<evidence type="ECO:0000313" key="3">
    <source>
        <dbReference type="EMBL" id="CAH9098600.1"/>
    </source>
</evidence>
<dbReference type="AlphaFoldDB" id="A0A9P0ZFV9"/>
<keyword evidence="4" id="KW-1185">Reference proteome</keyword>
<dbReference type="EMBL" id="CAMAPE010000036">
    <property type="protein sequence ID" value="CAH9098600.1"/>
    <property type="molecule type" value="Genomic_DNA"/>
</dbReference>
<accession>A0A9P0ZFV9</accession>
<dbReference type="Pfam" id="PF08646">
    <property type="entry name" value="Rep_fac-A_C"/>
    <property type="match status" value="1"/>
</dbReference>
<dbReference type="InterPro" id="IPR012340">
    <property type="entry name" value="NA-bd_OB-fold"/>
</dbReference>
<dbReference type="Proteomes" id="UP001152484">
    <property type="component" value="Unassembled WGS sequence"/>
</dbReference>